<feature type="compositionally biased region" description="Gly residues" evidence="1">
    <location>
        <begin position="351"/>
        <end position="362"/>
    </location>
</feature>
<dbReference type="InterPro" id="IPR008927">
    <property type="entry name" value="6-PGluconate_DH-like_C_sf"/>
</dbReference>
<reference evidence="4 5" key="2">
    <citation type="journal article" date="2016" name="Genome Announc.">
        <title>Complete Genome Sequence of Streptomyces ambofaciens DSM 40697, a Paradigm for Genome Plasticity Studies.</title>
        <authorList>
            <person name="Thibessard A."/>
            <person name="Leblond P."/>
        </authorList>
    </citation>
    <scope>NUCLEOTIDE SEQUENCE [LARGE SCALE GENOMIC DNA]</scope>
    <source>
        <strain evidence="4 5">DSM 40697</strain>
    </source>
</reference>
<evidence type="ECO:0000313" key="5">
    <source>
        <dbReference type="Proteomes" id="UP000076720"/>
    </source>
</evidence>
<evidence type="ECO:0000313" key="4">
    <source>
        <dbReference type="EMBL" id="ANB07710.1"/>
    </source>
</evidence>
<feature type="region of interest" description="Disordered" evidence="1">
    <location>
        <begin position="304"/>
        <end position="362"/>
    </location>
</feature>
<dbReference type="InterPro" id="IPR036291">
    <property type="entry name" value="NAD(P)-bd_dom_sf"/>
</dbReference>
<evidence type="ECO:0000256" key="1">
    <source>
        <dbReference type="SAM" id="MobiDB-lite"/>
    </source>
</evidence>
<dbReference type="SUPFAM" id="SSF48179">
    <property type="entry name" value="6-phosphogluconate dehydrogenase C-terminal domain-like"/>
    <property type="match status" value="1"/>
</dbReference>
<dbReference type="InterPro" id="IPR018931">
    <property type="entry name" value="DUF2520"/>
</dbReference>
<gene>
    <name evidence="4" type="ORF">SAM40697_3752</name>
</gene>
<organism evidence="4 5">
    <name type="scientific">Streptomyces ambofaciens</name>
    <dbReference type="NCBI Taxonomy" id="1889"/>
    <lineage>
        <taxon>Bacteria</taxon>
        <taxon>Bacillati</taxon>
        <taxon>Actinomycetota</taxon>
        <taxon>Actinomycetes</taxon>
        <taxon>Kitasatosporales</taxon>
        <taxon>Streptomycetaceae</taxon>
        <taxon>Streptomyces</taxon>
    </lineage>
</organism>
<protein>
    <recommendedName>
        <fullName evidence="6">Pyrroline-5-carboxylate reductase</fullName>
    </recommendedName>
</protein>
<keyword evidence="5" id="KW-1185">Reference proteome</keyword>
<dbReference type="PANTHER" id="PTHR40459:SF1">
    <property type="entry name" value="CONSERVED HYPOTHETICAL ALANINE AND LEUCINE RICH PROTEIN"/>
    <property type="match status" value="1"/>
</dbReference>
<dbReference type="PANTHER" id="PTHR40459">
    <property type="entry name" value="CONSERVED HYPOTHETICAL ALANINE AND LEUCINE RICH PROTEIN"/>
    <property type="match status" value="1"/>
</dbReference>
<dbReference type="Proteomes" id="UP000076720">
    <property type="component" value="Chromosome"/>
</dbReference>
<evidence type="ECO:0008006" key="6">
    <source>
        <dbReference type="Google" id="ProtNLM"/>
    </source>
</evidence>
<proteinExistence type="predicted"/>
<dbReference type="Pfam" id="PF10728">
    <property type="entry name" value="DUF2520"/>
    <property type="match status" value="1"/>
</dbReference>
<evidence type="ECO:0000259" key="2">
    <source>
        <dbReference type="Pfam" id="PF10727"/>
    </source>
</evidence>
<dbReference type="Pfam" id="PF10727">
    <property type="entry name" value="Rossmann-like"/>
    <property type="match status" value="1"/>
</dbReference>
<dbReference type="EMBL" id="CP012949">
    <property type="protein sequence ID" value="ANB07710.1"/>
    <property type="molecule type" value="Genomic_DNA"/>
</dbReference>
<evidence type="ECO:0000259" key="3">
    <source>
        <dbReference type="Pfam" id="PF10728"/>
    </source>
</evidence>
<feature type="domain" description="Putative oxidoreductase/dehydrogenase Rossmann-like" evidence="2">
    <location>
        <begin position="6"/>
        <end position="132"/>
    </location>
</feature>
<accession>A0ABM6B1Y2</accession>
<reference evidence="5" key="1">
    <citation type="submission" date="2015-10" db="EMBL/GenBank/DDBJ databases">
        <title>Complete genome sequence of Streptomyces ambofaciens DSM 40697.</title>
        <authorList>
            <person name="Thibessard A."/>
            <person name="Leblond P."/>
        </authorList>
    </citation>
    <scope>NUCLEOTIDE SEQUENCE [LARGE SCALE GENOMIC DNA]</scope>
    <source>
        <strain evidence="5">DSM 40697</strain>
    </source>
</reference>
<feature type="compositionally biased region" description="Low complexity" evidence="1">
    <location>
        <begin position="312"/>
        <end position="341"/>
    </location>
</feature>
<dbReference type="InterPro" id="IPR037108">
    <property type="entry name" value="TM1727-like_C_sf"/>
</dbReference>
<dbReference type="SUPFAM" id="SSF51735">
    <property type="entry name" value="NAD(P)-binding Rossmann-fold domains"/>
    <property type="match status" value="1"/>
</dbReference>
<dbReference type="Gene3D" id="1.10.1040.20">
    <property type="entry name" value="ProC-like, C-terminal domain"/>
    <property type="match status" value="1"/>
</dbReference>
<sequence length="362" mass="36489">MNTAPQPDPKDRPARLTVGVVGAGRVGPALAASLQLAGHRPVAVSGVSDASRRRAAALLPDVPLVPPAEVLQRAELVLLTVPDDALPDLVTGLAETGAVRPGQLLVHTSGRFGAKILDPALRAGALPLALHPAMTFTGTPVDVQRLAGCSFGVTAPEELRLAAEALVIEMGGEPEWIAEEKRPLYHAALALGANHLVTLVAQSMELLRTAGVEAPDRMLGPLLGAALDNALRSGDAALTGPVARGDAGTVAAHIVELRAHAPQAVAGYLAMARATADRALDHGLLKAELAEDLLGVLADGTGAAGAPTNTEGARGPAGPAAPESPADAADPTAPADPTDPAKNTDDRDGTDGTGPGPEGDAR</sequence>
<name>A0ABM6B1Y2_STRAM</name>
<dbReference type="InterPro" id="IPR019665">
    <property type="entry name" value="OxRdtase/DH_put_Rossmann_dom"/>
</dbReference>
<dbReference type="RefSeq" id="WP_107291882.1">
    <property type="nucleotide sequence ID" value="NZ_CP012949.1"/>
</dbReference>
<dbReference type="Gene3D" id="3.40.50.720">
    <property type="entry name" value="NAD(P)-binding Rossmann-like Domain"/>
    <property type="match status" value="1"/>
</dbReference>
<feature type="domain" description="DUF2520" evidence="3">
    <location>
        <begin position="149"/>
        <end position="275"/>
    </location>
</feature>